<dbReference type="EMBL" id="PQSP01000001">
    <property type="protein sequence ID" value="RUS67698.1"/>
    <property type="molecule type" value="Genomic_DNA"/>
</dbReference>
<name>A0A433SG27_9BURK</name>
<evidence type="ECO:0000256" key="4">
    <source>
        <dbReference type="ARBA" id="ARBA00022475"/>
    </source>
</evidence>
<dbReference type="PANTHER" id="PTHR43166:SF9">
    <property type="entry name" value="GLUTAMATE_ASPARTATE IMPORT ATP-BINDING PROTEIN GLTL"/>
    <property type="match status" value="1"/>
</dbReference>
<dbReference type="GO" id="GO:0005524">
    <property type="term" value="F:ATP binding"/>
    <property type="evidence" value="ECO:0007669"/>
    <property type="project" value="UniProtKB-KW"/>
</dbReference>
<keyword evidence="11" id="KW-1185">Reference proteome</keyword>
<dbReference type="SMART" id="SM00382">
    <property type="entry name" value="AAA"/>
    <property type="match status" value="1"/>
</dbReference>
<keyword evidence="6 10" id="KW-0067">ATP-binding</keyword>
<dbReference type="GO" id="GO:0016887">
    <property type="term" value="F:ATP hydrolysis activity"/>
    <property type="evidence" value="ECO:0007669"/>
    <property type="project" value="InterPro"/>
</dbReference>
<accession>A0A433SG27</accession>
<keyword evidence="7" id="KW-0029">Amino-acid transport</keyword>
<dbReference type="InterPro" id="IPR003439">
    <property type="entry name" value="ABC_transporter-like_ATP-bd"/>
</dbReference>
<keyword evidence="3" id="KW-0813">Transport</keyword>
<dbReference type="InterPro" id="IPR050086">
    <property type="entry name" value="MetN_ABC_transporter-like"/>
</dbReference>
<evidence type="ECO:0000256" key="7">
    <source>
        <dbReference type="ARBA" id="ARBA00022970"/>
    </source>
</evidence>
<keyword evidence="4" id="KW-1003">Cell membrane</keyword>
<dbReference type="SUPFAM" id="SSF52540">
    <property type="entry name" value="P-loop containing nucleoside triphosphate hydrolases"/>
    <property type="match status" value="1"/>
</dbReference>
<dbReference type="InterPro" id="IPR030679">
    <property type="entry name" value="ABC_ATPase_HisP-typ"/>
</dbReference>
<sequence length="259" mass="28135">MKHIDLNTTPPIVKIRQLGKRFGDHVVLKGIDFDVLPTQVVVVIGPSGSGKSTFLRCCNGLEQAEEGDIEICGKRIVKHGVMLPERELNELRKDVGMVFQSFNLFPHLSVLGNICVGPRMLRNMSKEQAHEQAMSLLGKVGLSNKAHAMPASLSGGQKQRVAIARALAMNPTVMLFDEPTSALDPELVGEVLQVMKVLAQDGMTMIVVTHEMGFAREVADVVVVMDGGGIVEAGAPEQIFSNPKELRTQTFLQAVISRS</sequence>
<comment type="similarity">
    <text evidence="2">Belongs to the ABC transporter superfamily.</text>
</comment>
<dbReference type="GO" id="GO:0005886">
    <property type="term" value="C:plasma membrane"/>
    <property type="evidence" value="ECO:0007669"/>
    <property type="project" value="UniProtKB-SubCell"/>
</dbReference>
<evidence type="ECO:0000259" key="9">
    <source>
        <dbReference type="PROSITE" id="PS50893"/>
    </source>
</evidence>
<dbReference type="Proteomes" id="UP000286947">
    <property type="component" value="Unassembled WGS sequence"/>
</dbReference>
<keyword evidence="8" id="KW-0472">Membrane</keyword>
<feature type="domain" description="ABC transporter" evidence="9">
    <location>
        <begin position="13"/>
        <end position="252"/>
    </location>
</feature>
<evidence type="ECO:0000256" key="5">
    <source>
        <dbReference type="ARBA" id="ARBA00022741"/>
    </source>
</evidence>
<evidence type="ECO:0000256" key="3">
    <source>
        <dbReference type="ARBA" id="ARBA00022448"/>
    </source>
</evidence>
<dbReference type="OrthoDB" id="9811169at2"/>
<dbReference type="InterPro" id="IPR003593">
    <property type="entry name" value="AAA+_ATPase"/>
</dbReference>
<evidence type="ECO:0000256" key="8">
    <source>
        <dbReference type="ARBA" id="ARBA00023136"/>
    </source>
</evidence>
<dbReference type="PROSITE" id="PS00211">
    <property type="entry name" value="ABC_TRANSPORTER_1"/>
    <property type="match status" value="1"/>
</dbReference>
<dbReference type="Pfam" id="PF00005">
    <property type="entry name" value="ABC_tran"/>
    <property type="match status" value="1"/>
</dbReference>
<dbReference type="InterPro" id="IPR017871">
    <property type="entry name" value="ABC_transporter-like_CS"/>
</dbReference>
<dbReference type="PROSITE" id="PS50893">
    <property type="entry name" value="ABC_TRANSPORTER_2"/>
    <property type="match status" value="1"/>
</dbReference>
<reference evidence="10 11" key="1">
    <citation type="submission" date="2018-01" db="EMBL/GenBank/DDBJ databases">
        <title>Saezia sanguinis gen. nov., sp. nov., in the order Burkholderiales isolated from human blood.</title>
        <authorList>
            <person name="Medina-Pascual M.J."/>
            <person name="Valdezate S."/>
            <person name="Monzon S."/>
            <person name="Cuesta I."/>
            <person name="Carrasco G."/>
            <person name="Villalon P."/>
            <person name="Saez-Nieto J.A."/>
        </authorList>
    </citation>
    <scope>NUCLEOTIDE SEQUENCE [LARGE SCALE GENOMIC DNA]</scope>
    <source>
        <strain evidence="10 11">CNM695-12</strain>
    </source>
</reference>
<dbReference type="GO" id="GO:0015424">
    <property type="term" value="F:ABC-type amino acid transporter activity"/>
    <property type="evidence" value="ECO:0007669"/>
    <property type="project" value="InterPro"/>
</dbReference>
<proteinExistence type="inferred from homology"/>
<keyword evidence="5" id="KW-0547">Nucleotide-binding</keyword>
<evidence type="ECO:0000313" key="11">
    <source>
        <dbReference type="Proteomes" id="UP000286947"/>
    </source>
</evidence>
<evidence type="ECO:0000313" key="10">
    <source>
        <dbReference type="EMBL" id="RUS67698.1"/>
    </source>
</evidence>
<dbReference type="PIRSF" id="PIRSF039085">
    <property type="entry name" value="ABC_ATPase_HisP"/>
    <property type="match status" value="1"/>
</dbReference>
<comment type="caution">
    <text evidence="10">The sequence shown here is derived from an EMBL/GenBank/DDBJ whole genome shotgun (WGS) entry which is preliminary data.</text>
</comment>
<evidence type="ECO:0000256" key="1">
    <source>
        <dbReference type="ARBA" id="ARBA00004202"/>
    </source>
</evidence>
<dbReference type="CDD" id="cd03262">
    <property type="entry name" value="ABC_HisP_GlnQ"/>
    <property type="match status" value="1"/>
</dbReference>
<dbReference type="AlphaFoldDB" id="A0A433SG27"/>
<evidence type="ECO:0000256" key="6">
    <source>
        <dbReference type="ARBA" id="ARBA00022840"/>
    </source>
</evidence>
<gene>
    <name evidence="10" type="primary">glnQ_1</name>
    <name evidence="10" type="ORF">CUZ56_00174</name>
</gene>
<organism evidence="10 11">
    <name type="scientific">Saezia sanguinis</name>
    <dbReference type="NCBI Taxonomy" id="1965230"/>
    <lineage>
        <taxon>Bacteria</taxon>
        <taxon>Pseudomonadati</taxon>
        <taxon>Pseudomonadota</taxon>
        <taxon>Betaproteobacteria</taxon>
        <taxon>Burkholderiales</taxon>
        <taxon>Saeziaceae</taxon>
        <taxon>Saezia</taxon>
    </lineage>
</organism>
<protein>
    <submittedName>
        <fullName evidence="10">Glutamine transport ATP-binding protein GlnQ</fullName>
    </submittedName>
</protein>
<dbReference type="FunFam" id="3.40.50.300:FF:000020">
    <property type="entry name" value="Amino acid ABC transporter ATP-binding component"/>
    <property type="match status" value="1"/>
</dbReference>
<dbReference type="Gene3D" id="3.40.50.300">
    <property type="entry name" value="P-loop containing nucleotide triphosphate hydrolases"/>
    <property type="match status" value="1"/>
</dbReference>
<dbReference type="InterPro" id="IPR027417">
    <property type="entry name" value="P-loop_NTPase"/>
</dbReference>
<dbReference type="PANTHER" id="PTHR43166">
    <property type="entry name" value="AMINO ACID IMPORT ATP-BINDING PROTEIN"/>
    <property type="match status" value="1"/>
</dbReference>
<comment type="subcellular location">
    <subcellularLocation>
        <location evidence="1">Cell membrane</location>
        <topology evidence="1">Peripheral membrane protein</topology>
    </subcellularLocation>
</comment>
<dbReference type="RefSeq" id="WP_126977293.1">
    <property type="nucleotide sequence ID" value="NZ_CAWUGC010000012.1"/>
</dbReference>
<evidence type="ECO:0000256" key="2">
    <source>
        <dbReference type="ARBA" id="ARBA00005417"/>
    </source>
</evidence>